<dbReference type="EMBL" id="CP063136">
    <property type="protein sequence ID" value="QOU20888.1"/>
    <property type="molecule type" value="Genomic_DNA"/>
</dbReference>
<dbReference type="KEGG" id="bbrx:BRETT_000602"/>
<keyword evidence="5" id="KW-0445">Lipid transport</keyword>
<gene>
    <name evidence="10" type="ORF">BRETT_000602</name>
</gene>
<dbReference type="GO" id="GO:0000324">
    <property type="term" value="C:fungal-type vacuole"/>
    <property type="evidence" value="ECO:0007669"/>
    <property type="project" value="TreeGrafter"/>
</dbReference>
<feature type="transmembrane region" description="Helical" evidence="9">
    <location>
        <begin position="118"/>
        <end position="140"/>
    </location>
</feature>
<evidence type="ECO:0000256" key="4">
    <source>
        <dbReference type="ARBA" id="ARBA00022989"/>
    </source>
</evidence>
<evidence type="ECO:0000256" key="6">
    <source>
        <dbReference type="ARBA" id="ARBA00023136"/>
    </source>
</evidence>
<organism evidence="10 11">
    <name type="scientific">Dekkera bruxellensis</name>
    <name type="common">Brettanomyces custersii</name>
    <dbReference type="NCBI Taxonomy" id="5007"/>
    <lineage>
        <taxon>Eukaryota</taxon>
        <taxon>Fungi</taxon>
        <taxon>Dikarya</taxon>
        <taxon>Ascomycota</taxon>
        <taxon>Saccharomycotina</taxon>
        <taxon>Pichiomycetes</taxon>
        <taxon>Pichiales</taxon>
        <taxon>Pichiaceae</taxon>
        <taxon>Brettanomyces</taxon>
    </lineage>
</organism>
<comment type="subcellular location">
    <subcellularLocation>
        <location evidence="1">Cell membrane</location>
        <topology evidence="1">Multi-pass membrane protein</topology>
    </subcellularLocation>
</comment>
<dbReference type="InterPro" id="IPR007568">
    <property type="entry name" value="RTA1"/>
</dbReference>
<evidence type="ECO:0000256" key="1">
    <source>
        <dbReference type="ARBA" id="ARBA00004651"/>
    </source>
</evidence>
<reference evidence="10" key="2">
    <citation type="journal article" name="BMC Genomics">
        <title>New genome assemblies reveal patterns of domestication and adaptation across Brettanomyces (Dekkera) species.</title>
        <authorList>
            <person name="Roach M.J."/>
            <person name="Borneman A.R."/>
        </authorList>
    </citation>
    <scope>NUCLEOTIDE SEQUENCE</scope>
    <source>
        <strain evidence="10">UCD 2041</strain>
    </source>
</reference>
<evidence type="ECO:0000256" key="9">
    <source>
        <dbReference type="SAM" id="Phobius"/>
    </source>
</evidence>
<evidence type="ECO:0000256" key="7">
    <source>
        <dbReference type="ARBA" id="ARBA00037472"/>
    </source>
</evidence>
<keyword evidence="4 9" id="KW-1133">Transmembrane helix</keyword>
<accession>A0A871RAS0</accession>
<evidence type="ECO:0000256" key="2">
    <source>
        <dbReference type="ARBA" id="ARBA00009969"/>
    </source>
</evidence>
<evidence type="ECO:0000313" key="10">
    <source>
        <dbReference type="EMBL" id="QOU20888.1"/>
    </source>
</evidence>
<keyword evidence="6 9" id="KW-0472">Membrane</keyword>
<proteinExistence type="inferred from homology"/>
<feature type="transmembrane region" description="Helical" evidence="9">
    <location>
        <begin position="240"/>
        <end position="261"/>
    </location>
</feature>
<comment type="similarity">
    <text evidence="2">Belongs to the lipid-translocating exporter (LTE) (TC 9.A.26.1) family.</text>
</comment>
<protein>
    <recommendedName>
        <fullName evidence="8">Sphingoid long-chain base transporter RSB1</fullName>
    </recommendedName>
</protein>
<dbReference type="GeneID" id="64572527"/>
<name>A0A871RAS0_DEKBR</name>
<sequence>MAGYNYYIDYAPRYAGNVAIGAIYFVLLVANITLGFLARDKFFPLSFVIGCILEYMGFVGRCMGHFIPTEISWFMVQSIGITIAPIFFMAGIYNSFGEMIVMFGESHSVLKPNTYKKVFIVSDVISLICQSAGGGIAAYLASAGSASQAGNYLMLAALAFQVFSMTIYIFLTLLFFFRVCQTVQSGRCLPSEYAHMRQNRMFKMYVVAMFVSTLFIYIRCIYRVAEMSHGVDGPLTRNEIWFLVFDASMVIAGVSTLTTFYPGAALGKGAFSGIVYHNVRENGSDTCPLKLDGMKNEKRAMAC</sequence>
<evidence type="ECO:0000256" key="3">
    <source>
        <dbReference type="ARBA" id="ARBA00022692"/>
    </source>
</evidence>
<dbReference type="GO" id="GO:0005886">
    <property type="term" value="C:plasma membrane"/>
    <property type="evidence" value="ECO:0007669"/>
    <property type="project" value="UniProtKB-SubCell"/>
</dbReference>
<feature type="transmembrane region" description="Helical" evidence="9">
    <location>
        <begin position="205"/>
        <end position="225"/>
    </location>
</feature>
<dbReference type="PANTHER" id="PTHR31465">
    <property type="entry name" value="PROTEIN RTA1-RELATED"/>
    <property type="match status" value="1"/>
</dbReference>
<comment type="function">
    <text evidence="7">Catalyzes the ATP-dependent translocation of sphingoid long-chain bases (LCBs) from the cytoplasmic site toward the extracytoplasmic side of the membrane (flip-flop). Involved in the establishment of the functional lipid asymmetry of the plasma membrane. Regulates intracellular levels of LCBs, sphingolipid precursors that are growth inhibitory at increased levels.</text>
</comment>
<dbReference type="RefSeq" id="XP_041137381.1">
    <property type="nucleotide sequence ID" value="XM_041279167.1"/>
</dbReference>
<dbReference type="GO" id="GO:0006869">
    <property type="term" value="P:lipid transport"/>
    <property type="evidence" value="ECO:0007669"/>
    <property type="project" value="UniProtKB-KW"/>
</dbReference>
<evidence type="ECO:0000313" key="11">
    <source>
        <dbReference type="Proteomes" id="UP000663131"/>
    </source>
</evidence>
<dbReference type="Pfam" id="PF04479">
    <property type="entry name" value="RTA1"/>
    <property type="match status" value="1"/>
</dbReference>
<dbReference type="AlphaFoldDB" id="A0A871RAS0"/>
<keyword evidence="3 9" id="KW-0812">Transmembrane</keyword>
<dbReference type="OrthoDB" id="3358017at2759"/>
<evidence type="ECO:0000256" key="5">
    <source>
        <dbReference type="ARBA" id="ARBA00023055"/>
    </source>
</evidence>
<feature type="transmembrane region" description="Helical" evidence="9">
    <location>
        <begin position="152"/>
        <end position="177"/>
    </location>
</feature>
<feature type="transmembrane region" description="Helical" evidence="9">
    <location>
        <begin position="14"/>
        <end position="38"/>
    </location>
</feature>
<reference evidence="10" key="1">
    <citation type="submission" date="2020-10" db="EMBL/GenBank/DDBJ databases">
        <authorList>
            <person name="Palmer J.M."/>
        </authorList>
    </citation>
    <scope>NUCLEOTIDE SEQUENCE</scope>
    <source>
        <strain evidence="10">UCD 2041</strain>
    </source>
</reference>
<feature type="transmembrane region" description="Helical" evidence="9">
    <location>
        <begin position="45"/>
        <end position="67"/>
    </location>
</feature>
<dbReference type="PANTHER" id="PTHR31465:SF9">
    <property type="entry name" value="SPHINGOID LONG-CHAIN BASE TRANSPORTER RSB1"/>
    <property type="match status" value="1"/>
</dbReference>
<evidence type="ECO:0000256" key="8">
    <source>
        <dbReference type="ARBA" id="ARBA00041117"/>
    </source>
</evidence>
<feature type="transmembrane region" description="Helical" evidence="9">
    <location>
        <begin position="73"/>
        <end position="97"/>
    </location>
</feature>
<keyword evidence="5" id="KW-0813">Transport</keyword>
<dbReference type="Proteomes" id="UP000663131">
    <property type="component" value="Chromosome 8"/>
</dbReference>